<protein>
    <recommendedName>
        <fullName evidence="3">HGPRTase-like protein</fullName>
        <ecNumber evidence="3">2.4.2.-</ecNumber>
    </recommendedName>
</protein>
<dbReference type="InterPro" id="IPR000836">
    <property type="entry name" value="PRTase_dom"/>
</dbReference>
<dbReference type="CDD" id="cd06223">
    <property type="entry name" value="PRTases_typeI"/>
    <property type="match status" value="1"/>
</dbReference>
<dbReference type="Pfam" id="PF00156">
    <property type="entry name" value="Pribosyltran"/>
    <property type="match status" value="1"/>
</dbReference>
<dbReference type="Gene3D" id="3.40.50.2020">
    <property type="match status" value="1"/>
</dbReference>
<sequence>MEKLRESLHEAPIIDKDGYSYLVHPLSNGVPMLEPELLREVVVGVTRAADLDVDKIVAPEAMGIHIATALSLQTDIPLVVIRKRSYGLDDEVPLHKTTGYSESEMFINDIEAGDDLLIVDDLLSTGGTMASICEALDDIGADISDIVVVFRKQGESALDDTDYEVTSLLDISVDQNGVTIHD</sequence>
<evidence type="ECO:0000256" key="3">
    <source>
        <dbReference type="HAMAP-Rule" id="MF_01467"/>
    </source>
</evidence>
<evidence type="ECO:0000313" key="6">
    <source>
        <dbReference type="Proteomes" id="UP000293535"/>
    </source>
</evidence>
<keyword evidence="1 3" id="KW-0808">Transferase</keyword>
<keyword evidence="2 3" id="KW-0660">Purine salvage</keyword>
<dbReference type="EC" id="2.4.2.-" evidence="3"/>
<dbReference type="InterPro" id="IPR029057">
    <property type="entry name" value="PRTase-like"/>
</dbReference>
<reference evidence="5 6" key="1">
    <citation type="submission" date="2018-12" db="EMBL/GenBank/DDBJ databases">
        <title>Draft genome sequence of Haloarcula hispinica strain 18.1, an halophilic archaeon isolated from Chott El Jerid of Southern Tunisia.</title>
        <authorList>
            <person name="Najjari A."/>
            <person name="Ben Dhia O."/>
            <person name="Ferjani R."/>
            <person name="Mahjoubi M."/>
            <person name="Sghaier H."/>
            <person name="Elshahed M."/>
            <person name="Ouzari H.I."/>
            <person name="Cherid A."/>
            <person name="Youssef N."/>
        </authorList>
    </citation>
    <scope>NUCLEOTIDE SEQUENCE [LARGE SCALE GENOMIC DNA]</scope>
    <source>
        <strain evidence="5 6">18.1</strain>
    </source>
</reference>
<comment type="similarity">
    <text evidence="3">Belongs to the purine/pyrimidine phosphoribosyltransferase family. Archaeal HPRT subfamily.</text>
</comment>
<dbReference type="InterPro" id="IPR050118">
    <property type="entry name" value="Pur/Pyrimidine_PRTase"/>
</dbReference>
<dbReference type="PANTHER" id="PTHR43864:SF1">
    <property type="entry name" value="XANTHINE PHOSPHORIBOSYLTRANSFERASE"/>
    <property type="match status" value="1"/>
</dbReference>
<dbReference type="HAMAP" id="MF_01467">
    <property type="entry name" value="Hypx_phosphoribosyltr"/>
    <property type="match status" value="1"/>
</dbReference>
<dbReference type="GO" id="GO:0016757">
    <property type="term" value="F:glycosyltransferase activity"/>
    <property type="evidence" value="ECO:0007669"/>
    <property type="project" value="UniProtKB-KW"/>
</dbReference>
<dbReference type="InterPro" id="IPR026597">
    <property type="entry name" value="HGPRTase-like"/>
</dbReference>
<dbReference type="Proteomes" id="UP000293535">
    <property type="component" value="Unassembled WGS sequence"/>
</dbReference>
<gene>
    <name evidence="5" type="ORF">ELS20_09395</name>
</gene>
<dbReference type="GeneID" id="99239382"/>
<evidence type="ECO:0000256" key="1">
    <source>
        <dbReference type="ARBA" id="ARBA00022679"/>
    </source>
</evidence>
<dbReference type="EMBL" id="RZIG01000002">
    <property type="protein sequence ID" value="RYJ10189.1"/>
    <property type="molecule type" value="Genomic_DNA"/>
</dbReference>
<evidence type="ECO:0000259" key="4">
    <source>
        <dbReference type="Pfam" id="PF00156"/>
    </source>
</evidence>
<proteinExistence type="inferred from homology"/>
<dbReference type="OMA" id="EMFINDI"/>
<keyword evidence="5" id="KW-0328">Glycosyltransferase</keyword>
<accession>A0A482TDL7</accession>
<evidence type="ECO:0000256" key="2">
    <source>
        <dbReference type="ARBA" id="ARBA00022726"/>
    </source>
</evidence>
<dbReference type="NCBIfam" id="NF040646">
    <property type="entry name" value="HPT_Archaea"/>
    <property type="match status" value="1"/>
</dbReference>
<organism evidence="5 6">
    <name type="scientific">Haloarcula hispanica</name>
    <dbReference type="NCBI Taxonomy" id="51589"/>
    <lineage>
        <taxon>Archaea</taxon>
        <taxon>Methanobacteriati</taxon>
        <taxon>Methanobacteriota</taxon>
        <taxon>Stenosarchaea group</taxon>
        <taxon>Halobacteria</taxon>
        <taxon>Halobacteriales</taxon>
        <taxon>Haloarculaceae</taxon>
        <taxon>Haloarcula</taxon>
    </lineage>
</organism>
<comment type="function">
    <text evidence="3">May catalyze a purine salvage reaction, the substrate is unknown.</text>
</comment>
<comment type="caution">
    <text evidence="5">The sequence shown here is derived from an EMBL/GenBank/DDBJ whole genome shotgun (WGS) entry which is preliminary data.</text>
</comment>
<dbReference type="AlphaFoldDB" id="A0A482TDL7"/>
<name>A0A482TDL7_HALHI</name>
<dbReference type="SUPFAM" id="SSF53271">
    <property type="entry name" value="PRTase-like"/>
    <property type="match status" value="1"/>
</dbReference>
<dbReference type="NCBIfam" id="NF002635">
    <property type="entry name" value="PRK02304.1-4"/>
    <property type="match status" value="1"/>
</dbReference>
<feature type="domain" description="Phosphoribosyltransferase" evidence="4">
    <location>
        <begin position="50"/>
        <end position="169"/>
    </location>
</feature>
<dbReference type="GO" id="GO:0006166">
    <property type="term" value="P:purine ribonucleoside salvage"/>
    <property type="evidence" value="ECO:0007669"/>
    <property type="project" value="UniProtKB-KW"/>
</dbReference>
<evidence type="ECO:0000313" key="5">
    <source>
        <dbReference type="EMBL" id="RYJ10189.1"/>
    </source>
</evidence>
<dbReference type="RefSeq" id="WP_014041107.1">
    <property type="nucleotide sequence ID" value="NZ_BAABRG010000001.1"/>
</dbReference>
<dbReference type="PANTHER" id="PTHR43864">
    <property type="entry name" value="HYPOXANTHINE/GUANINE PHOSPHORIBOSYLTRANSFERASE"/>
    <property type="match status" value="1"/>
</dbReference>